<evidence type="ECO:0000313" key="1">
    <source>
        <dbReference type="EMBL" id="CAB4136114.1"/>
    </source>
</evidence>
<dbReference type="InterPro" id="IPR043876">
    <property type="entry name" value="DUF5856"/>
</dbReference>
<name>A0A6J5PFI6_9CAUD</name>
<proteinExistence type="predicted"/>
<organism evidence="2">
    <name type="scientific">uncultured Caudovirales phage</name>
    <dbReference type="NCBI Taxonomy" id="2100421"/>
    <lineage>
        <taxon>Viruses</taxon>
        <taxon>Duplodnaviria</taxon>
        <taxon>Heunggongvirae</taxon>
        <taxon>Uroviricota</taxon>
        <taxon>Caudoviricetes</taxon>
        <taxon>Peduoviridae</taxon>
        <taxon>Maltschvirus</taxon>
        <taxon>Maltschvirus maltsch</taxon>
    </lineage>
</organism>
<gene>
    <name evidence="1" type="ORF">UFOVP302_22</name>
    <name evidence="2" type="ORF">UFOVP579_22</name>
</gene>
<accession>A0A6J5PFI6</accession>
<protein>
    <submittedName>
        <fullName evidence="2">Uncharacterized protein</fullName>
    </submittedName>
</protein>
<dbReference type="Pfam" id="PF19174">
    <property type="entry name" value="DUF5856"/>
    <property type="match status" value="1"/>
</dbReference>
<reference evidence="2" key="1">
    <citation type="submission" date="2020-04" db="EMBL/GenBank/DDBJ databases">
        <authorList>
            <person name="Chiriac C."/>
            <person name="Salcher M."/>
            <person name="Ghai R."/>
            <person name="Kavagutti S V."/>
        </authorList>
    </citation>
    <scope>NUCLEOTIDE SEQUENCE</scope>
</reference>
<sequence length="119" mass="13585">MQMQEFTITANEVWANVRQMHHLTTNNAEHLALGDFYDQWADLTDSFTETYYGKYGRKPTAGLIQLQSAATAPEYIASLRDTVKEAHNTLTAPEDIDLRNILADILQLINHTLYRLTQS</sequence>
<dbReference type="EMBL" id="LR796829">
    <property type="protein sequence ID" value="CAB4168686.1"/>
    <property type="molecule type" value="Genomic_DNA"/>
</dbReference>
<evidence type="ECO:0000313" key="2">
    <source>
        <dbReference type="EMBL" id="CAB4168686.1"/>
    </source>
</evidence>
<dbReference type="EMBL" id="LR796316">
    <property type="protein sequence ID" value="CAB4136114.1"/>
    <property type="molecule type" value="Genomic_DNA"/>
</dbReference>